<feature type="domain" description="ABC transmembrane type-1" evidence="9">
    <location>
        <begin position="32"/>
        <end position="321"/>
    </location>
</feature>
<feature type="transmembrane region" description="Helical" evidence="7">
    <location>
        <begin position="28"/>
        <end position="48"/>
    </location>
</feature>
<keyword evidence="2" id="KW-0813">Transport</keyword>
<dbReference type="PROSITE" id="PS50928">
    <property type="entry name" value="ABC_TM1"/>
    <property type="match status" value="1"/>
</dbReference>
<evidence type="ECO:0000256" key="1">
    <source>
        <dbReference type="ARBA" id="ARBA00004651"/>
    </source>
</evidence>
<evidence type="ECO:0000256" key="4">
    <source>
        <dbReference type="ARBA" id="ARBA00022692"/>
    </source>
</evidence>
<dbReference type="InterPro" id="IPR036640">
    <property type="entry name" value="ABC1_TM_sf"/>
</dbReference>
<evidence type="ECO:0000256" key="7">
    <source>
        <dbReference type="SAM" id="Phobius"/>
    </source>
</evidence>
<dbReference type="SUPFAM" id="SSF90123">
    <property type="entry name" value="ABC transporter transmembrane region"/>
    <property type="match status" value="1"/>
</dbReference>
<dbReference type="InterPro" id="IPR035906">
    <property type="entry name" value="MetI-like_sf"/>
</dbReference>
<evidence type="ECO:0000259" key="8">
    <source>
        <dbReference type="PROSITE" id="PS50928"/>
    </source>
</evidence>
<organism evidence="10">
    <name type="scientific">uncultured prokaryote</name>
    <dbReference type="NCBI Taxonomy" id="198431"/>
    <lineage>
        <taxon>unclassified sequences</taxon>
        <taxon>environmental samples</taxon>
    </lineage>
</organism>
<dbReference type="GO" id="GO:0140359">
    <property type="term" value="F:ABC-type transporter activity"/>
    <property type="evidence" value="ECO:0007669"/>
    <property type="project" value="InterPro"/>
</dbReference>
<evidence type="ECO:0000259" key="9">
    <source>
        <dbReference type="PROSITE" id="PS50929"/>
    </source>
</evidence>
<feature type="transmembrane region" description="Helical" evidence="7">
    <location>
        <begin position="176"/>
        <end position="193"/>
    </location>
</feature>
<dbReference type="Gene3D" id="1.20.1560.10">
    <property type="entry name" value="ABC transporter type 1, transmembrane domain"/>
    <property type="match status" value="1"/>
</dbReference>
<dbReference type="GO" id="GO:0005886">
    <property type="term" value="C:plasma membrane"/>
    <property type="evidence" value="ECO:0007669"/>
    <property type="project" value="UniProtKB-SubCell"/>
</dbReference>
<dbReference type="InterPro" id="IPR011527">
    <property type="entry name" value="ABC1_TM_dom"/>
</dbReference>
<feature type="transmembrane region" description="Helical" evidence="7">
    <location>
        <begin position="74"/>
        <end position="95"/>
    </location>
</feature>
<feature type="transmembrane region" description="Helical" evidence="7">
    <location>
        <begin position="349"/>
        <end position="369"/>
    </location>
</feature>
<dbReference type="Pfam" id="PF00664">
    <property type="entry name" value="ABC_membrane"/>
    <property type="match status" value="1"/>
</dbReference>
<feature type="transmembrane region" description="Helical" evidence="7">
    <location>
        <begin position="505"/>
        <end position="523"/>
    </location>
</feature>
<dbReference type="GO" id="GO:0005524">
    <property type="term" value="F:ATP binding"/>
    <property type="evidence" value="ECO:0007669"/>
    <property type="project" value="InterPro"/>
</dbReference>
<protein>
    <recommendedName>
        <fullName evidence="11">ABC transmembrane type-1 domain-containing protein</fullName>
    </recommendedName>
</protein>
<comment type="subcellular location">
    <subcellularLocation>
        <location evidence="1">Cell membrane</location>
        <topology evidence="1">Multi-pass membrane protein</topology>
    </subcellularLocation>
</comment>
<feature type="transmembrane region" description="Helical" evidence="7">
    <location>
        <begin position="319"/>
        <end position="337"/>
    </location>
</feature>
<accession>A0A0H5PZ84</accession>
<sequence>MSTEMSTDKKQSKKSVTLRILSYIRPHWYLILISTIAGVVKLTVPLVLPQVVKYFTDEVLVAANWTAQQKIEEIVKWLFILLFLYIVIYIPATYFRESGTIEVSNRIMHTLRKQVYSYLQKMSAAFHHENKSGNLVTRISSDVQMVHEFVWDVATNVWIDSICLIVYVYLLGTISIPLTIVACTTLPLSVLITKKIREYIRAQSKKVQNNISEISGYMQERMAGFATVKLFNMEEYERNKYNHYSELIYKYTQKRNRMYASGEAITGSMSEVICSIIVCVSAIYIVQGTMSVGDLIVFYSYLGYFMTPLRRFARITVTYSRSIAGIEALFIAYILNFKIKGVKFFRTAYYIPSILGGSVAIAVLWKAIFKDDGLLNTLLAMFGVDGPSWLSDPSWALFVICLLRVWQFGSAMVIFLAALKGVPVELYEAATVDGAGKWKQFFSITVPMITPIIFYNLVTQICQAFQEFNGPYIITQGGPRNSTTLISLLIYNSAFKNYEMGMASAMAWVLFVILMIFTVIAFLSQKYWVYYSDEEGR</sequence>
<evidence type="ECO:0000313" key="10">
    <source>
        <dbReference type="EMBL" id="CRY94878.1"/>
    </source>
</evidence>
<evidence type="ECO:0008006" key="11">
    <source>
        <dbReference type="Google" id="ProtNLM"/>
    </source>
</evidence>
<dbReference type="EMBL" id="LN853044">
    <property type="protein sequence ID" value="CRY94878.1"/>
    <property type="molecule type" value="Genomic_DNA"/>
</dbReference>
<evidence type="ECO:0000256" key="6">
    <source>
        <dbReference type="ARBA" id="ARBA00023136"/>
    </source>
</evidence>
<dbReference type="InterPro" id="IPR051393">
    <property type="entry name" value="ABC_transporter_permease"/>
</dbReference>
<dbReference type="PROSITE" id="PS50929">
    <property type="entry name" value="ABC_TM1F"/>
    <property type="match status" value="1"/>
</dbReference>
<name>A0A0H5PZ84_9ZZZZ</name>
<evidence type="ECO:0000256" key="5">
    <source>
        <dbReference type="ARBA" id="ARBA00022989"/>
    </source>
</evidence>
<keyword evidence="3" id="KW-1003">Cell membrane</keyword>
<reference evidence="10" key="2">
    <citation type="submission" date="2015-07" db="EMBL/GenBank/DDBJ databases">
        <title>Plasmids, circular viruses and viroids from rat gut.</title>
        <authorList>
            <person name="Jorgensen T.J."/>
            <person name="Hansen M.A."/>
            <person name="Xu Z."/>
            <person name="Tabak M.A."/>
            <person name="Sorensen S.J."/>
            <person name="Hansen L.H."/>
        </authorList>
    </citation>
    <scope>NUCLEOTIDE SEQUENCE</scope>
    <source>
        <strain evidence="10">RGRH0394</strain>
    </source>
</reference>
<dbReference type="CDD" id="cd07346">
    <property type="entry name" value="ABC_6TM_exporters"/>
    <property type="match status" value="1"/>
</dbReference>
<evidence type="ECO:0000256" key="3">
    <source>
        <dbReference type="ARBA" id="ARBA00022475"/>
    </source>
</evidence>
<dbReference type="InterPro" id="IPR000515">
    <property type="entry name" value="MetI-like"/>
</dbReference>
<dbReference type="PANTHER" id="PTHR30193">
    <property type="entry name" value="ABC TRANSPORTER PERMEASE PROTEIN"/>
    <property type="match status" value="1"/>
</dbReference>
<dbReference type="Pfam" id="PF00528">
    <property type="entry name" value="BPD_transp_1"/>
    <property type="match status" value="1"/>
</dbReference>
<keyword evidence="6 7" id="KW-0472">Membrane</keyword>
<dbReference type="SUPFAM" id="SSF161098">
    <property type="entry name" value="MetI-like"/>
    <property type="match status" value="1"/>
</dbReference>
<evidence type="ECO:0000256" key="2">
    <source>
        <dbReference type="ARBA" id="ARBA00022448"/>
    </source>
</evidence>
<feature type="transmembrane region" description="Helical" evidence="7">
    <location>
        <begin position="395"/>
        <end position="419"/>
    </location>
</feature>
<dbReference type="CDD" id="cd06261">
    <property type="entry name" value="TM_PBP2"/>
    <property type="match status" value="1"/>
</dbReference>
<keyword evidence="4 7" id="KW-0812">Transmembrane</keyword>
<keyword evidence="5 7" id="KW-1133">Transmembrane helix</keyword>
<proteinExistence type="predicted"/>
<dbReference type="AlphaFoldDB" id="A0A0H5PZ84"/>
<dbReference type="PANTHER" id="PTHR30193:SF1">
    <property type="entry name" value="ABC TRANSPORTER PERMEASE PROTEIN YESP-RELATED"/>
    <property type="match status" value="1"/>
</dbReference>
<feature type="transmembrane region" description="Helical" evidence="7">
    <location>
        <begin position="272"/>
        <end position="299"/>
    </location>
</feature>
<reference evidence="10" key="1">
    <citation type="submission" date="2015-06" db="EMBL/GenBank/DDBJ databases">
        <authorList>
            <person name="Joergensen T."/>
        </authorList>
    </citation>
    <scope>NUCLEOTIDE SEQUENCE</scope>
    <source>
        <strain evidence="10">RGRH0394</strain>
    </source>
</reference>
<feature type="domain" description="ABC transmembrane type-1" evidence="8">
    <location>
        <begin position="310"/>
        <end position="521"/>
    </location>
</feature>